<comment type="function">
    <text evidence="9">The RuvA-RuvB-RuvC complex processes Holliday junction (HJ) DNA during genetic recombination and DNA repair, while the RuvA-RuvB complex plays an important role in the rescue of blocked DNA replication forks via replication fork reversal (RFR). RuvA specifically binds to HJ cruciform DNA, conferring on it an open structure. The RuvB hexamer acts as an ATP-dependent pump, pulling dsDNA into and through the RuvAB complex. RuvB forms 2 homohexamers on either side of HJ DNA bound by 1 or 2 RuvA tetramers; 4 subunits per hexamer contact DNA at a time. Coordinated motions by a converter formed by DNA-disengaged RuvB subunits stimulates ATP hydrolysis and nucleotide exchange. Immobilization of the converter enables RuvB to convert the ATP-contained energy into a lever motion, pulling 2 nucleotides of DNA out of the RuvA tetramer per ATP hydrolyzed, thus driving DNA branch migration. The RuvB motors rotate together with the DNA substrate, which together with the progressing nucleotide cycle form the mechanistic basis for DNA recombination by continuous HJ branch migration. Branch migration allows RuvC to scan DNA until it finds its consensus sequence, where it cleaves and resolves cruciform DNA.</text>
</comment>
<dbReference type="Gene3D" id="1.10.10.10">
    <property type="entry name" value="Winged helix-like DNA-binding domain superfamily/Winged helix DNA-binding domain"/>
    <property type="match status" value="1"/>
</dbReference>
<feature type="binding site" evidence="9">
    <location>
        <position position="173"/>
    </location>
    <ligand>
        <name>ATP</name>
        <dbReference type="ChEBI" id="CHEBI:30616"/>
    </ligand>
</feature>
<evidence type="ECO:0000256" key="6">
    <source>
        <dbReference type="ARBA" id="ARBA00023125"/>
    </source>
</evidence>
<dbReference type="GO" id="GO:0006281">
    <property type="term" value="P:DNA repair"/>
    <property type="evidence" value="ECO:0007669"/>
    <property type="project" value="UniProtKB-UniRule"/>
</dbReference>
<dbReference type="InterPro" id="IPR041445">
    <property type="entry name" value="AAA_lid_4"/>
</dbReference>
<dbReference type="EMBL" id="JAANXD010000020">
    <property type="protein sequence ID" value="MBS1257336.1"/>
    <property type="molecule type" value="Genomic_DNA"/>
</dbReference>
<dbReference type="Gene3D" id="1.10.8.60">
    <property type="match status" value="1"/>
</dbReference>
<dbReference type="SUPFAM" id="SSF46785">
    <property type="entry name" value="Winged helix' DNA-binding domain"/>
    <property type="match status" value="1"/>
</dbReference>
<keyword evidence="7 9" id="KW-0233">DNA recombination</keyword>
<feature type="binding site" evidence="9">
    <location>
        <position position="69"/>
    </location>
    <ligand>
        <name>ATP</name>
        <dbReference type="ChEBI" id="CHEBI:30616"/>
    </ligand>
</feature>
<dbReference type="GO" id="GO:0000400">
    <property type="term" value="F:four-way junction DNA binding"/>
    <property type="evidence" value="ECO:0007669"/>
    <property type="project" value="UniProtKB-UniRule"/>
</dbReference>
<evidence type="ECO:0000256" key="1">
    <source>
        <dbReference type="ARBA" id="ARBA00022490"/>
    </source>
</evidence>
<dbReference type="InterPro" id="IPR027417">
    <property type="entry name" value="P-loop_NTPase"/>
</dbReference>
<keyword evidence="11" id="KW-0347">Helicase</keyword>
<evidence type="ECO:0000256" key="7">
    <source>
        <dbReference type="ARBA" id="ARBA00023172"/>
    </source>
</evidence>
<evidence type="ECO:0000256" key="5">
    <source>
        <dbReference type="ARBA" id="ARBA00022840"/>
    </source>
</evidence>
<accession>A0A941W2F4</accession>
<comment type="catalytic activity">
    <reaction evidence="9">
        <text>ATP + H2O = ADP + phosphate + H(+)</text>
        <dbReference type="Rhea" id="RHEA:13065"/>
        <dbReference type="ChEBI" id="CHEBI:15377"/>
        <dbReference type="ChEBI" id="CHEBI:15378"/>
        <dbReference type="ChEBI" id="CHEBI:30616"/>
        <dbReference type="ChEBI" id="CHEBI:43474"/>
        <dbReference type="ChEBI" id="CHEBI:456216"/>
    </reaction>
</comment>
<evidence type="ECO:0000313" key="11">
    <source>
        <dbReference type="EMBL" id="MBS1257336.1"/>
    </source>
</evidence>
<feature type="region of interest" description="Small ATPAse domain (RuvB-S)" evidence="9">
    <location>
        <begin position="184"/>
        <end position="254"/>
    </location>
</feature>
<feature type="binding site" evidence="9">
    <location>
        <position position="68"/>
    </location>
    <ligand>
        <name>Mg(2+)</name>
        <dbReference type="ChEBI" id="CHEBI:18420"/>
    </ligand>
</feature>
<evidence type="ECO:0000313" key="12">
    <source>
        <dbReference type="Proteomes" id="UP000722750"/>
    </source>
</evidence>
<feature type="binding site" evidence="9">
    <location>
        <position position="311"/>
    </location>
    <ligand>
        <name>DNA</name>
        <dbReference type="ChEBI" id="CHEBI:16991"/>
    </ligand>
</feature>
<evidence type="ECO:0000256" key="2">
    <source>
        <dbReference type="ARBA" id="ARBA00022741"/>
    </source>
</evidence>
<dbReference type="Pfam" id="PF17864">
    <property type="entry name" value="AAA_lid_4"/>
    <property type="match status" value="1"/>
</dbReference>
<protein>
    <recommendedName>
        <fullName evidence="9">Holliday junction branch migration complex subunit RuvB</fullName>
        <ecNumber evidence="9">3.6.4.-</ecNumber>
    </recommendedName>
</protein>
<keyword evidence="4 9" id="KW-0378">Hydrolase</keyword>
<gene>
    <name evidence="9" type="primary">ruvB</name>
    <name evidence="11" type="ORF">MAG551_00378</name>
</gene>
<feature type="binding site" evidence="9">
    <location>
        <position position="22"/>
    </location>
    <ligand>
        <name>ATP</name>
        <dbReference type="ChEBI" id="CHEBI:30616"/>
    </ligand>
</feature>
<dbReference type="InterPro" id="IPR008824">
    <property type="entry name" value="RuvB-like_N"/>
</dbReference>
<dbReference type="GO" id="GO:0005524">
    <property type="term" value="F:ATP binding"/>
    <property type="evidence" value="ECO:0007669"/>
    <property type="project" value="UniProtKB-UniRule"/>
</dbReference>
<dbReference type="SUPFAM" id="SSF52540">
    <property type="entry name" value="P-loop containing nucleoside triphosphate hydrolases"/>
    <property type="match status" value="1"/>
</dbReference>
<name>A0A941W2F4_9BACT</name>
<feature type="binding site" evidence="9">
    <location>
        <position position="220"/>
    </location>
    <ligand>
        <name>ATP</name>
        <dbReference type="ChEBI" id="CHEBI:30616"/>
    </ligand>
</feature>
<dbReference type="AlphaFoldDB" id="A0A941W2F4"/>
<feature type="binding site" evidence="9">
    <location>
        <position position="316"/>
    </location>
    <ligand>
        <name>DNA</name>
        <dbReference type="ChEBI" id="CHEBI:16991"/>
    </ligand>
</feature>
<keyword evidence="2 9" id="KW-0547">Nucleotide-binding</keyword>
<keyword evidence="3 9" id="KW-0227">DNA damage</keyword>
<feature type="domain" description="AAA+ ATPase" evidence="10">
    <location>
        <begin position="53"/>
        <end position="181"/>
    </location>
</feature>
<comment type="caution">
    <text evidence="9">Lacks conserved residue(s) required for the propagation of feature annotation.</text>
</comment>
<feature type="region of interest" description="Head domain (RuvB-H)" evidence="9">
    <location>
        <begin position="257"/>
        <end position="339"/>
    </location>
</feature>
<comment type="subunit">
    <text evidence="9">Homohexamer. Forms an RuvA(8)-RuvB(12)-Holliday junction (HJ) complex. HJ DNA is sandwiched between 2 RuvA tetramers; dsDNA enters through RuvA and exits via RuvB. An RuvB hexamer assembles on each DNA strand where it exits the tetramer. Each RuvB hexamer is contacted by two RuvA subunits (via domain III) on 2 adjacent RuvB subunits; this complex drives branch migration. In the full resolvosome a probable DNA-RuvA(4)-RuvB(12)-RuvC(2) complex forms which resolves the HJ.</text>
</comment>
<dbReference type="Gene3D" id="3.40.50.300">
    <property type="entry name" value="P-loop containing nucleotide triphosphate hydrolases"/>
    <property type="match status" value="1"/>
</dbReference>
<feature type="binding site" evidence="9">
    <location>
        <position position="183"/>
    </location>
    <ligand>
        <name>ATP</name>
        <dbReference type="ChEBI" id="CHEBI:30616"/>
    </ligand>
</feature>
<dbReference type="InterPro" id="IPR003593">
    <property type="entry name" value="AAA+_ATPase"/>
</dbReference>
<comment type="similarity">
    <text evidence="9">Belongs to the RuvB family.</text>
</comment>
<dbReference type="GO" id="GO:0005737">
    <property type="term" value="C:cytoplasm"/>
    <property type="evidence" value="ECO:0007669"/>
    <property type="project" value="UniProtKB-SubCell"/>
</dbReference>
<dbReference type="NCBIfam" id="NF000868">
    <property type="entry name" value="PRK00080.1"/>
    <property type="match status" value="1"/>
</dbReference>
<dbReference type="SMART" id="SM00382">
    <property type="entry name" value="AAA"/>
    <property type="match status" value="1"/>
</dbReference>
<dbReference type="GO" id="GO:0006310">
    <property type="term" value="P:DNA recombination"/>
    <property type="evidence" value="ECO:0007669"/>
    <property type="project" value="UniProtKB-UniRule"/>
</dbReference>
<organism evidence="11 12">
    <name type="scientific">Candidatus Scalindua arabica</name>
    <dbReference type="NCBI Taxonomy" id="1127984"/>
    <lineage>
        <taxon>Bacteria</taxon>
        <taxon>Pseudomonadati</taxon>
        <taxon>Planctomycetota</taxon>
        <taxon>Candidatus Brocadiia</taxon>
        <taxon>Candidatus Brocadiales</taxon>
        <taxon>Candidatus Scalinduaceae</taxon>
        <taxon>Candidatus Scalindua</taxon>
    </lineage>
</organism>
<dbReference type="EC" id="3.6.4.-" evidence="9"/>
<feature type="binding site" evidence="9">
    <location>
        <position position="68"/>
    </location>
    <ligand>
        <name>ATP</name>
        <dbReference type="ChEBI" id="CHEBI:30616"/>
    </ligand>
</feature>
<dbReference type="CDD" id="cd00009">
    <property type="entry name" value="AAA"/>
    <property type="match status" value="1"/>
</dbReference>
<reference evidence="11" key="1">
    <citation type="journal article" date="2021" name="ISME J.">
        <title>Fine-scale metabolic discontinuity in a stratified prokaryote microbiome of a Red Sea deep halocline.</title>
        <authorList>
            <person name="Michoud G."/>
            <person name="Ngugi D.K."/>
            <person name="Barozzi A."/>
            <person name="Merlino G."/>
            <person name="Calleja M.L."/>
            <person name="Delgado-Huertas A."/>
            <person name="Moran X.A.G."/>
            <person name="Daffonchio D."/>
        </authorList>
    </citation>
    <scope>NUCLEOTIDE SEQUENCE</scope>
    <source>
        <strain evidence="11">SuakinDeep_MAG55_1</strain>
    </source>
</reference>
<keyword evidence="5 9" id="KW-0067">ATP-binding</keyword>
<keyword evidence="8 9" id="KW-0234">DNA repair</keyword>
<evidence type="ECO:0000256" key="3">
    <source>
        <dbReference type="ARBA" id="ARBA00022763"/>
    </source>
</evidence>
<sequence length="339" mass="38079">MSDNNFLSSDVDPEDRTLDIALRPKKFTDFIGQESIKENLHIYIEASKKRGDVLDHILFSGSQGLGKTTLSQIIANEINVDIKTTSGPVLDKPGDLAGILTNLKQGDIFFIDEIHRLNKTTEEYLYSAMEDYSIDILIDQGPSSRSVKINLPNFTLIGSTTREGLLTPSFRARFGVLERLDFYPWKELKEIAIKSSKILKIEIDDKSAEMIAKSSRGTPRIVNRFIRRIRDVAQVKGSNKITENITKLGFDMLGVDNDGFGNLDRKILQAIIQHGGGPIGLKTIAVSVNEQEDTIEEVYEPYLIQKGYLSKTPRGRIATQLAYEYMGHKAVTEKQTTFF</sequence>
<comment type="caution">
    <text evidence="11">The sequence shown here is derived from an EMBL/GenBank/DDBJ whole genome shotgun (WGS) entry which is preliminary data.</text>
</comment>
<dbReference type="PANTHER" id="PTHR42848">
    <property type="match status" value="1"/>
</dbReference>
<dbReference type="InterPro" id="IPR008823">
    <property type="entry name" value="RuvB_wg_C"/>
</dbReference>
<evidence type="ECO:0000259" key="10">
    <source>
        <dbReference type="SMART" id="SM00382"/>
    </source>
</evidence>
<keyword evidence="1 9" id="KW-0963">Cytoplasm</keyword>
<evidence type="ECO:0000256" key="8">
    <source>
        <dbReference type="ARBA" id="ARBA00023204"/>
    </source>
</evidence>
<dbReference type="Proteomes" id="UP000722750">
    <property type="component" value="Unassembled WGS sequence"/>
</dbReference>
<feature type="binding site" evidence="9">
    <location>
        <position position="67"/>
    </location>
    <ligand>
        <name>ATP</name>
        <dbReference type="ChEBI" id="CHEBI:30616"/>
    </ligand>
</feature>
<dbReference type="Pfam" id="PF05496">
    <property type="entry name" value="RuvB_N"/>
    <property type="match status" value="1"/>
</dbReference>
<dbReference type="InterPro" id="IPR036388">
    <property type="entry name" value="WH-like_DNA-bd_sf"/>
</dbReference>
<proteinExistence type="inferred from homology"/>
<dbReference type="GO" id="GO:0009378">
    <property type="term" value="F:four-way junction helicase activity"/>
    <property type="evidence" value="ECO:0007669"/>
    <property type="project" value="InterPro"/>
</dbReference>
<dbReference type="PANTHER" id="PTHR42848:SF1">
    <property type="entry name" value="HOLLIDAY JUNCTION BRANCH MIGRATION COMPLEX SUBUNIT RUVB"/>
    <property type="match status" value="1"/>
</dbReference>
<comment type="subcellular location">
    <subcellularLocation>
        <location evidence="9">Cytoplasm</location>
    </subcellularLocation>
</comment>
<comment type="domain">
    <text evidence="9">Has 3 domains, the large (RuvB-L) and small ATPase (RuvB-S) domains and the C-terminal head (RuvB-H) domain. The head domain binds DNA, while the ATPase domains jointly bind ATP, ADP or are empty depending on the state of the subunit in the translocation cycle. During a single DNA translocation step the structure of each domain remains the same, but their relative positions change.</text>
</comment>
<dbReference type="GO" id="GO:0048476">
    <property type="term" value="C:Holliday junction resolvase complex"/>
    <property type="evidence" value="ECO:0007669"/>
    <property type="project" value="UniProtKB-UniRule"/>
</dbReference>
<dbReference type="Pfam" id="PF05491">
    <property type="entry name" value="WHD_RuvB"/>
    <property type="match status" value="1"/>
</dbReference>
<dbReference type="InterPro" id="IPR036390">
    <property type="entry name" value="WH_DNA-bd_sf"/>
</dbReference>
<dbReference type="HAMAP" id="MF_00016">
    <property type="entry name" value="DNA_HJ_migration_RuvB"/>
    <property type="match status" value="1"/>
</dbReference>
<dbReference type="GO" id="GO:0016787">
    <property type="term" value="F:hydrolase activity"/>
    <property type="evidence" value="ECO:0007669"/>
    <property type="project" value="UniProtKB-KW"/>
</dbReference>
<feature type="binding site" evidence="9">
    <location>
        <position position="23"/>
    </location>
    <ligand>
        <name>ATP</name>
        <dbReference type="ChEBI" id="CHEBI:30616"/>
    </ligand>
</feature>
<dbReference type="InterPro" id="IPR004605">
    <property type="entry name" value="DNA_helicase_Holl-junc_RuvB"/>
</dbReference>
<feature type="binding site" evidence="9">
    <location>
        <position position="64"/>
    </location>
    <ligand>
        <name>ATP</name>
        <dbReference type="ChEBI" id="CHEBI:30616"/>
    </ligand>
</feature>
<dbReference type="NCBIfam" id="TIGR00635">
    <property type="entry name" value="ruvB"/>
    <property type="match status" value="1"/>
</dbReference>
<feature type="binding site" evidence="9">
    <location>
        <begin position="130"/>
        <end position="132"/>
    </location>
    <ligand>
        <name>ATP</name>
        <dbReference type="ChEBI" id="CHEBI:30616"/>
    </ligand>
</feature>
<evidence type="ECO:0000256" key="4">
    <source>
        <dbReference type="ARBA" id="ARBA00022801"/>
    </source>
</evidence>
<keyword evidence="6 9" id="KW-0238">DNA-binding</keyword>
<evidence type="ECO:0000256" key="9">
    <source>
        <dbReference type="HAMAP-Rule" id="MF_00016"/>
    </source>
</evidence>